<dbReference type="RefSeq" id="WP_008028649.1">
    <property type="nucleotide sequence ID" value="NZ_ACYY01000005.1"/>
</dbReference>
<keyword evidence="3" id="KW-1185">Reference proteome</keyword>
<organism evidence="2 3">
    <name type="scientific">Rhodobacter ferrooxidans</name>
    <dbReference type="NCBI Taxonomy" id="371731"/>
    <lineage>
        <taxon>Bacteria</taxon>
        <taxon>Pseudomonadati</taxon>
        <taxon>Pseudomonadota</taxon>
        <taxon>Alphaproteobacteria</taxon>
        <taxon>Rhodobacterales</taxon>
        <taxon>Rhodobacter group</taxon>
        <taxon>Rhodobacter</taxon>
    </lineage>
</organism>
<feature type="transmembrane region" description="Helical" evidence="1">
    <location>
        <begin position="47"/>
        <end position="70"/>
    </location>
</feature>
<comment type="caution">
    <text evidence="2">The sequence shown here is derived from an EMBL/GenBank/DDBJ whole genome shotgun (WGS) entry which is preliminary data.</text>
</comment>
<evidence type="ECO:0000313" key="3">
    <source>
        <dbReference type="Proteomes" id="UP000010121"/>
    </source>
</evidence>
<evidence type="ECO:0000256" key="1">
    <source>
        <dbReference type="SAM" id="Phobius"/>
    </source>
</evidence>
<name>C8RYV2_9RHOB</name>
<keyword evidence="1" id="KW-0812">Transmembrane</keyword>
<dbReference type="EMBL" id="ACYY01000005">
    <property type="protein sequence ID" value="EEW25909.1"/>
    <property type="molecule type" value="Genomic_DNA"/>
</dbReference>
<feature type="transmembrane region" description="Helical" evidence="1">
    <location>
        <begin position="6"/>
        <end position="26"/>
    </location>
</feature>
<keyword evidence="1" id="KW-1133">Transmembrane helix</keyword>
<evidence type="ECO:0000313" key="2">
    <source>
        <dbReference type="EMBL" id="EEW25909.1"/>
    </source>
</evidence>
<dbReference type="AlphaFoldDB" id="C8RYV2"/>
<reference evidence="2 3" key="1">
    <citation type="submission" date="2009-08" db="EMBL/GenBank/DDBJ databases">
        <title>The draft genome of Rhodobacter sp. SW2.</title>
        <authorList>
            <consortium name="US DOE Joint Genome Institute (JGI-PGF)"/>
            <person name="Lucas S."/>
            <person name="Copeland A."/>
            <person name="Lapidus A."/>
            <person name="Glavina del Rio T."/>
            <person name="Tice H."/>
            <person name="Bruce D."/>
            <person name="Goodwin L."/>
            <person name="Pitluck S."/>
            <person name="Larimer F."/>
            <person name="Land M.L."/>
            <person name="Hauser L."/>
            <person name="Emerson D."/>
        </authorList>
    </citation>
    <scope>NUCLEOTIDE SEQUENCE [LARGE SCALE GENOMIC DNA]</scope>
    <source>
        <strain evidence="2 3">SW2</strain>
    </source>
</reference>
<sequence>MQYLIWIGAVLSLAGVGGLIWCIFLAMQARRAKLPDEVLRARLQHVVMLNMAALGVSVIGLMAVVAGILLG</sequence>
<proteinExistence type="predicted"/>
<dbReference type="OrthoDB" id="7875737at2"/>
<accession>C8RYV2</accession>
<dbReference type="STRING" id="371731.Rsw2DRAFT_0980"/>
<dbReference type="eggNOG" id="ENOG503315B">
    <property type="taxonomic scope" value="Bacteria"/>
</dbReference>
<protein>
    <submittedName>
        <fullName evidence="2">Uncharacterized protein</fullName>
    </submittedName>
</protein>
<keyword evidence="1" id="KW-0472">Membrane</keyword>
<dbReference type="Proteomes" id="UP000010121">
    <property type="component" value="Unassembled WGS sequence"/>
</dbReference>
<gene>
    <name evidence="2" type="ORF">Rsw2DRAFT_0980</name>
</gene>